<evidence type="ECO:0000256" key="7">
    <source>
        <dbReference type="ARBA" id="ARBA00051911"/>
    </source>
</evidence>
<dbReference type="SUPFAM" id="SSF52922">
    <property type="entry name" value="TK C-terminal domain-like"/>
    <property type="match status" value="1"/>
</dbReference>
<evidence type="ECO:0000256" key="8">
    <source>
        <dbReference type="ARBA" id="ARBA00052792"/>
    </source>
</evidence>
<dbReference type="Pfam" id="PF00676">
    <property type="entry name" value="E1_dh"/>
    <property type="match status" value="1"/>
</dbReference>
<evidence type="ECO:0000256" key="1">
    <source>
        <dbReference type="ARBA" id="ARBA00001964"/>
    </source>
</evidence>
<dbReference type="AlphaFoldDB" id="A0A5N5ECU8"/>
<dbReference type="InterPro" id="IPR001017">
    <property type="entry name" value="DH_E1"/>
</dbReference>
<dbReference type="PANTHER" id="PTHR43257">
    <property type="entry name" value="PYRUVATE DEHYDROGENASE E1 COMPONENT BETA SUBUNIT"/>
    <property type="match status" value="1"/>
</dbReference>
<name>A0A5N5ECU8_RHOER</name>
<evidence type="ECO:0000256" key="12">
    <source>
        <dbReference type="ARBA" id="ARBA00080625"/>
    </source>
</evidence>
<dbReference type="InterPro" id="IPR005475">
    <property type="entry name" value="Transketolase-like_Pyr-bd"/>
</dbReference>
<keyword evidence="6" id="KW-0786">Thiamine pyrophosphate</keyword>
<dbReference type="Proteomes" id="UP000325576">
    <property type="component" value="Unassembled WGS sequence"/>
</dbReference>
<dbReference type="SUPFAM" id="SSF52518">
    <property type="entry name" value="Thiamin diphosphate-binding fold (THDP-binding)"/>
    <property type="match status" value="2"/>
</dbReference>
<organism evidence="14 15">
    <name type="scientific">Rhodococcus erythropolis</name>
    <name type="common">Arthrobacter picolinophilus</name>
    <dbReference type="NCBI Taxonomy" id="1833"/>
    <lineage>
        <taxon>Bacteria</taxon>
        <taxon>Bacillati</taxon>
        <taxon>Actinomycetota</taxon>
        <taxon>Actinomycetes</taxon>
        <taxon>Mycobacteriales</taxon>
        <taxon>Nocardiaceae</taxon>
        <taxon>Rhodococcus</taxon>
        <taxon>Rhodococcus erythropolis group</taxon>
    </lineage>
</organism>
<comment type="subunit">
    <text evidence="10">Heteromer of E1 alpha (BkdA) and beta (BkdB) subunits. Part of the BCKADH complex, consisting of multiple copies of BkdA/BkdB (E1), BkdC (E2) and Lpd (E3).</text>
</comment>
<comment type="caution">
    <text evidence="14">The sequence shown here is derived from an EMBL/GenBank/DDBJ whole genome shotgun (WGS) entry which is preliminary data.</text>
</comment>
<evidence type="ECO:0000313" key="15">
    <source>
        <dbReference type="Proteomes" id="UP000325576"/>
    </source>
</evidence>
<evidence type="ECO:0000256" key="6">
    <source>
        <dbReference type="ARBA" id="ARBA00023052"/>
    </source>
</evidence>
<keyword evidence="4" id="KW-0816">Tricarboxylic acid cycle</keyword>
<dbReference type="InterPro" id="IPR033248">
    <property type="entry name" value="Transketolase_C"/>
</dbReference>
<protein>
    <recommendedName>
        <fullName evidence="11">3-methyl-2-oxobutanoate dehydrogenase subunit beta</fullName>
        <ecNumber evidence="2">1.2.4.4</ecNumber>
        <ecNumber evidence="3">2.3.1.61</ecNumber>
    </recommendedName>
    <alternativeName>
        <fullName evidence="12">Branched-chain alpha-ketoacid dehydrogenase E1 component subunit beta</fullName>
    </alternativeName>
</protein>
<comment type="catalytic activity">
    <reaction evidence="8">
        <text>N(6)-[(R)-lipoyl]-L-lysyl-[protein] + 3-methyl-2-oxobutanoate + H(+) = N(6)-[(R)-S(8)-2-methylpropanoyldihydrolipoyl]-L-lysyl-[protein] + CO2</text>
        <dbReference type="Rhea" id="RHEA:13457"/>
        <dbReference type="Rhea" id="RHEA-COMP:10474"/>
        <dbReference type="Rhea" id="RHEA-COMP:10497"/>
        <dbReference type="ChEBI" id="CHEBI:11851"/>
        <dbReference type="ChEBI" id="CHEBI:15378"/>
        <dbReference type="ChEBI" id="CHEBI:16526"/>
        <dbReference type="ChEBI" id="CHEBI:83099"/>
        <dbReference type="ChEBI" id="CHEBI:83142"/>
        <dbReference type="EC" id="1.2.4.4"/>
    </reaction>
</comment>
<dbReference type="PANTHER" id="PTHR43257:SF2">
    <property type="entry name" value="PYRUVATE DEHYDROGENASE E1 COMPONENT SUBUNIT BETA"/>
    <property type="match status" value="1"/>
</dbReference>
<dbReference type="EC" id="1.2.4.4" evidence="2"/>
<dbReference type="FunFam" id="3.40.50.970:FF:000001">
    <property type="entry name" value="Pyruvate dehydrogenase E1 beta subunit"/>
    <property type="match status" value="1"/>
</dbReference>
<dbReference type="CDD" id="cd02000">
    <property type="entry name" value="TPP_E1_PDC_ADC_BCADC"/>
    <property type="match status" value="1"/>
</dbReference>
<dbReference type="Gene3D" id="3.40.50.920">
    <property type="match status" value="1"/>
</dbReference>
<evidence type="ECO:0000259" key="13">
    <source>
        <dbReference type="SMART" id="SM00861"/>
    </source>
</evidence>
<evidence type="ECO:0000256" key="4">
    <source>
        <dbReference type="ARBA" id="ARBA00022532"/>
    </source>
</evidence>
<evidence type="ECO:0000256" key="2">
    <source>
        <dbReference type="ARBA" id="ARBA00012277"/>
    </source>
</evidence>
<evidence type="ECO:0000313" key="14">
    <source>
        <dbReference type="EMBL" id="KAB2585514.1"/>
    </source>
</evidence>
<dbReference type="Gene3D" id="3.40.50.970">
    <property type="match status" value="2"/>
</dbReference>
<comment type="cofactor">
    <cofactor evidence="1">
        <name>thiamine diphosphate</name>
        <dbReference type="ChEBI" id="CHEBI:58937"/>
    </cofactor>
</comment>
<dbReference type="InterPro" id="IPR009014">
    <property type="entry name" value="Transketo_C/PFOR_II"/>
</dbReference>
<accession>A0A5N5ECU8</accession>
<dbReference type="InterPro" id="IPR029061">
    <property type="entry name" value="THDP-binding"/>
</dbReference>
<evidence type="ECO:0000256" key="3">
    <source>
        <dbReference type="ARBA" id="ARBA00012945"/>
    </source>
</evidence>
<evidence type="ECO:0000256" key="9">
    <source>
        <dbReference type="ARBA" id="ARBA00059108"/>
    </source>
</evidence>
<evidence type="ECO:0000256" key="5">
    <source>
        <dbReference type="ARBA" id="ARBA00023002"/>
    </source>
</evidence>
<dbReference type="Pfam" id="PF02780">
    <property type="entry name" value="Transketolase_C"/>
    <property type="match status" value="1"/>
</dbReference>
<dbReference type="CDD" id="cd07036">
    <property type="entry name" value="TPP_PYR_E1-PDHc-beta_like"/>
    <property type="match status" value="1"/>
</dbReference>
<reference evidence="14 15" key="1">
    <citation type="journal article" date="2017" name="Poromechanics V (2013)">
        <title>Genomic Characterization of the Arsenic-Tolerant Actinobacterium, &lt;i&gt;Rhodococcus erythropolis&lt;/i&gt; S43.</title>
        <authorList>
            <person name="Retamal-Morales G."/>
            <person name="Mehnert M."/>
            <person name="Schwabe R."/>
            <person name="Tischler D."/>
            <person name="Schloemann M."/>
            <person name="Levican G.J."/>
        </authorList>
    </citation>
    <scope>NUCLEOTIDE SEQUENCE [LARGE SCALE GENOMIC DNA]</scope>
    <source>
        <strain evidence="14 15">S43</strain>
    </source>
</reference>
<dbReference type="EMBL" id="MRBO01000316">
    <property type="protein sequence ID" value="KAB2585514.1"/>
    <property type="molecule type" value="Genomic_DNA"/>
</dbReference>
<sequence>MEVFRLVNGEEVLCAYEKMLLIRVMEERISALYKGDIIPGFVHTSIGQEACAVGALTHARVSDVITSTHRGHGHVLAKGLEPDRMMAELMGKVTGANNGRGGSMHVADPRLGIFGANGIVGAGLPIAVGAAFAAKDRGEGDLVVAFFGDGAIATGAFHEAMNLAALWKLPIIFLCENNGFSEFSSTVDQHPVPISARAAGYGMESITLAGNDVEAVADGIRPVYAQVRGGSGPVFVEVTTLRVHGHYEGDPQVYRDKDEMTRDILAADPLTVTRGRLRERGIGDDVLDLVDKRVRAVVDEAERFARASPQPEASSVMEYIYSPRRVYPPGHLDVSVDAGGAAVSQSKIIKAALDDSLAADPDVFLAGIDVAGGNVFGLTRGLAAEYPGRVLDTPISESAIMGLAVGSAMAGRRPVVELMYLDFLGVCLDQLMNQAAKLRFMTGGAVSLPLVVRTQFGSGRSSGGQHSQSLEALLAHIPGLTVLMPSSGADAYGLLRAAIEDDNPVMFIEHRLLYEKKSSLPSKDFRVPIGKAAVTRPGSDVTIVSWSRMAMHALVAAQTLTEEGIDAEVIDLRTIAPLDRETILESFGRTNRMVVAQEAVVDFGVGAEIAAMAVDSGFYSLDAPVVRVGARYAPAPYAPVLEREWEVGPDDIVAAVRRVMSC</sequence>
<dbReference type="FunFam" id="3.40.50.920:FF:000001">
    <property type="entry name" value="Pyruvate dehydrogenase E1 beta subunit"/>
    <property type="match status" value="1"/>
</dbReference>
<comment type="function">
    <text evidence="9">Component of the branched-chain alpha-ketoacid dehydrogenase (BCKADH) complex, that catalyzes the overall conversion of branched-chain alpha-ketoacids to acyl-CoA and CO(2).</text>
</comment>
<feature type="domain" description="Transketolase-like pyrimidine-binding" evidence="13">
    <location>
        <begin position="343"/>
        <end position="516"/>
    </location>
</feature>
<dbReference type="GO" id="GO:0006099">
    <property type="term" value="P:tricarboxylic acid cycle"/>
    <property type="evidence" value="ECO:0007669"/>
    <property type="project" value="UniProtKB-KW"/>
</dbReference>
<dbReference type="GO" id="GO:0003863">
    <property type="term" value="F:branched-chain 2-oxo acid dehydrogenase activity"/>
    <property type="evidence" value="ECO:0007669"/>
    <property type="project" value="UniProtKB-EC"/>
</dbReference>
<dbReference type="SMART" id="SM00861">
    <property type="entry name" value="Transket_pyr"/>
    <property type="match status" value="1"/>
</dbReference>
<evidence type="ECO:0000256" key="11">
    <source>
        <dbReference type="ARBA" id="ARBA00069117"/>
    </source>
</evidence>
<gene>
    <name evidence="14" type="ORF">BS297_10030</name>
</gene>
<comment type="catalytic activity">
    <reaction evidence="7">
        <text>N(6)-[(R)-lipoyl]-L-lysyl-[protein] + 2-oxoglutarate + H(+) = N(6)-[(R)-S(8)-succinyldihydrolipoyl]-L-lysyl-[protein] + CO2</text>
        <dbReference type="Rhea" id="RHEA:12188"/>
        <dbReference type="Rhea" id="RHEA-COMP:10474"/>
        <dbReference type="Rhea" id="RHEA-COMP:20092"/>
        <dbReference type="ChEBI" id="CHEBI:15378"/>
        <dbReference type="ChEBI" id="CHEBI:16526"/>
        <dbReference type="ChEBI" id="CHEBI:16810"/>
        <dbReference type="ChEBI" id="CHEBI:83099"/>
        <dbReference type="ChEBI" id="CHEBI:83120"/>
        <dbReference type="EC" id="1.2.4.2"/>
    </reaction>
</comment>
<dbReference type="Pfam" id="PF02779">
    <property type="entry name" value="Transket_pyr"/>
    <property type="match status" value="1"/>
</dbReference>
<dbReference type="GO" id="GO:0004149">
    <property type="term" value="F:dihydrolipoyllysine-residue succinyltransferase activity"/>
    <property type="evidence" value="ECO:0007669"/>
    <property type="project" value="UniProtKB-EC"/>
</dbReference>
<proteinExistence type="predicted"/>
<evidence type="ECO:0000256" key="10">
    <source>
        <dbReference type="ARBA" id="ARBA00063870"/>
    </source>
</evidence>
<keyword evidence="5" id="KW-0560">Oxidoreductase</keyword>
<dbReference type="EC" id="2.3.1.61" evidence="3"/>
<dbReference type="GO" id="GO:0000287">
    <property type="term" value="F:magnesium ion binding"/>
    <property type="evidence" value="ECO:0007669"/>
    <property type="project" value="UniProtKB-ARBA"/>
</dbReference>
<dbReference type="GO" id="GO:0004591">
    <property type="term" value="F:oxoglutarate dehydrogenase (succinyl-transferring) activity"/>
    <property type="evidence" value="ECO:0007669"/>
    <property type="project" value="UniProtKB-EC"/>
</dbReference>